<dbReference type="GO" id="GO:0006508">
    <property type="term" value="P:proteolysis"/>
    <property type="evidence" value="ECO:0007669"/>
    <property type="project" value="InterPro"/>
</dbReference>
<dbReference type="PANTHER" id="PTHR34385:SF1">
    <property type="entry name" value="PEPTIDOGLYCAN L-ALANYL-D-GLUTAMATE ENDOPEPTIDASE CWLK"/>
    <property type="match status" value="1"/>
</dbReference>
<dbReference type="PANTHER" id="PTHR34385">
    <property type="entry name" value="D-ALANYL-D-ALANINE CARBOXYPEPTIDASE"/>
    <property type="match status" value="1"/>
</dbReference>
<dbReference type="Gene3D" id="3.30.1380.10">
    <property type="match status" value="1"/>
</dbReference>
<evidence type="ECO:0000259" key="2">
    <source>
        <dbReference type="Pfam" id="PF02557"/>
    </source>
</evidence>
<keyword evidence="6" id="KW-1185">Reference proteome</keyword>
<evidence type="ECO:0000313" key="4">
    <source>
        <dbReference type="EMBL" id="QPS01356.1"/>
    </source>
</evidence>
<name>A0A109RFK2_9LACT</name>
<feature type="domain" description="D-alanyl-D-alanine carboxypeptidase-like core" evidence="2">
    <location>
        <begin position="136"/>
        <end position="273"/>
    </location>
</feature>
<evidence type="ECO:0000313" key="5">
    <source>
        <dbReference type="Proteomes" id="UP000594771"/>
    </source>
</evidence>
<sequence length="313" mass="35319">MKDWLKNHPKAYILALILLYAIILLGVDIYYPSFQAANEAQQEDKASPDVELAQLKQKLTEKELGVADLKDQRMQGVTLADVQAHHPQYSLTELIQAIPTEDQPGDWRLKVVNPLFPLTEPVDIQTATASNGQLYDKRIEDPLNHLMEAAQKAGYPLTIVSAYRDVNSQEKNRQSMIQMYQAGGASLEEAKAKTDAYVAPTHASEHSTGLALDLLGTDWVQAKRGLETDYAKEASAQWLRDHAQDYGFILRYLEGKEAVTGYDFEPWHYRYVGVSTAQYIKKYQLTLEEYLVLLAARQGQKLTYQVDPSLPTD</sequence>
<evidence type="ECO:0000313" key="6">
    <source>
        <dbReference type="Proteomes" id="UP001069145"/>
    </source>
</evidence>
<reference evidence="3" key="2">
    <citation type="submission" date="2022-09" db="EMBL/GenBank/DDBJ databases">
        <title>Aerococcus urinae taxonomy study.</title>
        <authorList>
            <person name="Christensen J."/>
            <person name="Senneby E."/>
        </authorList>
    </citation>
    <scope>NUCLEOTIDE SEQUENCE</scope>
    <source>
        <strain evidence="3">NLD-066-U95</strain>
    </source>
</reference>
<dbReference type="GO" id="GO:0008233">
    <property type="term" value="F:peptidase activity"/>
    <property type="evidence" value="ECO:0007669"/>
    <property type="project" value="InterPro"/>
</dbReference>
<dbReference type="InterPro" id="IPR003709">
    <property type="entry name" value="VanY-like_core_dom"/>
</dbReference>
<dbReference type="InterPro" id="IPR009045">
    <property type="entry name" value="Zn_M74/Hedgehog-like"/>
</dbReference>
<keyword evidence="1" id="KW-0812">Transmembrane</keyword>
<dbReference type="InterPro" id="IPR052179">
    <property type="entry name" value="DD-CPase-like"/>
</dbReference>
<keyword evidence="1" id="KW-1133">Transmembrane helix</keyword>
<evidence type="ECO:0000313" key="3">
    <source>
        <dbReference type="EMBL" id="MCY3053673.1"/>
    </source>
</evidence>
<dbReference type="RefSeq" id="WP_060777810.1">
    <property type="nucleotide sequence ID" value="NZ_CAJHLF010000001.1"/>
</dbReference>
<dbReference type="CDD" id="cd14852">
    <property type="entry name" value="LD-carboxypeptidase"/>
    <property type="match status" value="1"/>
</dbReference>
<dbReference type="AlphaFoldDB" id="A0A109RFK2"/>
<accession>A0A109RFK2</accession>
<dbReference type="Proteomes" id="UP001069145">
    <property type="component" value="Unassembled WGS sequence"/>
</dbReference>
<dbReference type="KEGG" id="aun:AWM73_01755"/>
<organism evidence="4 5">
    <name type="scientific">Aerococcus urinae</name>
    <dbReference type="NCBI Taxonomy" id="1376"/>
    <lineage>
        <taxon>Bacteria</taxon>
        <taxon>Bacillati</taxon>
        <taxon>Bacillota</taxon>
        <taxon>Bacilli</taxon>
        <taxon>Lactobacillales</taxon>
        <taxon>Aerococcaceae</taxon>
        <taxon>Aerococcus</taxon>
    </lineage>
</organism>
<reference evidence="4 5" key="1">
    <citation type="submission" date="2020-12" db="EMBL/GenBank/DDBJ databases">
        <title>FDA dAtabase for Regulatory Grade micrObial Sequences (FDA-ARGOS): Supporting development and validation of Infectious Disease Dx tests.</title>
        <authorList>
            <person name="Sproer C."/>
            <person name="Gronow S."/>
            <person name="Severitt S."/>
            <person name="Schroder I."/>
            <person name="Tallon L."/>
            <person name="Sadzewicz L."/>
            <person name="Zhao X."/>
            <person name="Boylan J."/>
            <person name="Ott S."/>
            <person name="Bowen H."/>
            <person name="Vavikolanu K."/>
            <person name="Mehta A."/>
            <person name="Aluvathingal J."/>
            <person name="Nadendla S."/>
            <person name="Lowell S."/>
            <person name="Myers T."/>
            <person name="Yan Y."/>
            <person name="Sichtig H."/>
        </authorList>
    </citation>
    <scope>NUCLEOTIDE SEQUENCE [LARGE SCALE GENOMIC DNA]</scope>
    <source>
        <strain evidence="4 5">FDAARGOS_911</strain>
    </source>
</reference>
<dbReference type="Proteomes" id="UP000594771">
    <property type="component" value="Chromosome"/>
</dbReference>
<dbReference type="EMBL" id="JAOTML010000007">
    <property type="protein sequence ID" value="MCY3053673.1"/>
    <property type="molecule type" value="Genomic_DNA"/>
</dbReference>
<keyword evidence="1" id="KW-0472">Membrane</keyword>
<evidence type="ECO:0000256" key="1">
    <source>
        <dbReference type="SAM" id="Phobius"/>
    </source>
</evidence>
<dbReference type="InterPro" id="IPR058193">
    <property type="entry name" value="VanY/YodJ_core_dom"/>
</dbReference>
<protein>
    <submittedName>
        <fullName evidence="4">M15 family metallopeptidase</fullName>
    </submittedName>
</protein>
<dbReference type="EMBL" id="CP065662">
    <property type="protein sequence ID" value="QPS01356.1"/>
    <property type="molecule type" value="Genomic_DNA"/>
</dbReference>
<proteinExistence type="predicted"/>
<feature type="transmembrane region" description="Helical" evidence="1">
    <location>
        <begin position="12"/>
        <end position="31"/>
    </location>
</feature>
<dbReference type="OrthoDB" id="9792074at2"/>
<gene>
    <name evidence="4" type="ORF">I6G68_08295</name>
    <name evidence="3" type="ORF">ODY43_06695</name>
</gene>
<dbReference type="Pfam" id="PF02557">
    <property type="entry name" value="VanY"/>
    <property type="match status" value="1"/>
</dbReference>
<dbReference type="GeneID" id="35767321"/>
<dbReference type="SUPFAM" id="SSF55166">
    <property type="entry name" value="Hedgehog/DD-peptidase"/>
    <property type="match status" value="1"/>
</dbReference>